<dbReference type="GO" id="GO:0005975">
    <property type="term" value="P:carbohydrate metabolic process"/>
    <property type="evidence" value="ECO:0007669"/>
    <property type="project" value="InterPro"/>
</dbReference>
<dbReference type="PANTHER" id="PTHR11749">
    <property type="entry name" value="RIBULOSE-5-PHOSPHATE-3-EPIMERASE"/>
    <property type="match status" value="1"/>
</dbReference>
<evidence type="ECO:0000313" key="4">
    <source>
        <dbReference type="Proteomes" id="UP000176800"/>
    </source>
</evidence>
<evidence type="ECO:0008006" key="5">
    <source>
        <dbReference type="Google" id="ProtNLM"/>
    </source>
</evidence>
<dbReference type="InterPro" id="IPR013785">
    <property type="entry name" value="Aldolase_TIM"/>
</dbReference>
<gene>
    <name evidence="3" type="ORF">A3B14_02285</name>
</gene>
<dbReference type="GO" id="GO:0016857">
    <property type="term" value="F:racemase and epimerase activity, acting on carbohydrates and derivatives"/>
    <property type="evidence" value="ECO:0007669"/>
    <property type="project" value="InterPro"/>
</dbReference>
<organism evidence="3 4">
    <name type="scientific">Candidatus Zambryskibacteria bacterium RIFCSPLOWO2_01_FULL_45_21</name>
    <dbReference type="NCBI Taxonomy" id="1802761"/>
    <lineage>
        <taxon>Bacteria</taxon>
        <taxon>Candidatus Zambryskiibacteriota</taxon>
    </lineage>
</organism>
<dbReference type="Proteomes" id="UP000176800">
    <property type="component" value="Unassembled WGS sequence"/>
</dbReference>
<sequence>MADVIPAIIPKSFSDLEEKLSLVSELVSFVQIDVLDGQLTAEKSWPMIDIPDPDFSRIIKEEDSLPFWEKLDFEVDLMTLKPETLIDNWVFAGAARVIVHYESFPSADVAENTISEFVKKFSNKDSLINTEIGVALNIDTDISAVEKMIGEINFVQLMGIAHIGYQGEPFDERVLGKVRSLRQKYRELIISIDGGVNEESAPRLVEAGANRLVVGSALLKSDNIKGTYDFFKNL</sequence>
<evidence type="ECO:0000256" key="1">
    <source>
        <dbReference type="ARBA" id="ARBA00022723"/>
    </source>
</evidence>
<dbReference type="SUPFAM" id="SSF51366">
    <property type="entry name" value="Ribulose-phoshate binding barrel"/>
    <property type="match status" value="1"/>
</dbReference>
<keyword evidence="1" id="KW-0479">Metal-binding</keyword>
<keyword evidence="2" id="KW-0413">Isomerase</keyword>
<evidence type="ECO:0000256" key="2">
    <source>
        <dbReference type="ARBA" id="ARBA00023235"/>
    </source>
</evidence>
<dbReference type="Gene3D" id="3.20.20.70">
    <property type="entry name" value="Aldolase class I"/>
    <property type="match status" value="1"/>
</dbReference>
<protein>
    <recommendedName>
        <fullName evidence="5">Ribulose-phosphate 3-epimerase</fullName>
    </recommendedName>
</protein>
<dbReference type="GO" id="GO:0046872">
    <property type="term" value="F:metal ion binding"/>
    <property type="evidence" value="ECO:0007669"/>
    <property type="project" value="UniProtKB-KW"/>
</dbReference>
<proteinExistence type="predicted"/>
<evidence type="ECO:0000313" key="3">
    <source>
        <dbReference type="EMBL" id="OHB04216.1"/>
    </source>
</evidence>
<dbReference type="InterPro" id="IPR000056">
    <property type="entry name" value="Ribul_P_3_epim-like"/>
</dbReference>
<dbReference type="AlphaFoldDB" id="A0A1G2U3Z4"/>
<accession>A0A1G2U3Z4</accession>
<name>A0A1G2U3Z4_9BACT</name>
<comment type="caution">
    <text evidence="3">The sequence shown here is derived from an EMBL/GenBank/DDBJ whole genome shotgun (WGS) entry which is preliminary data.</text>
</comment>
<dbReference type="InterPro" id="IPR011060">
    <property type="entry name" value="RibuloseP-bd_barrel"/>
</dbReference>
<dbReference type="Pfam" id="PF00834">
    <property type="entry name" value="Ribul_P_3_epim"/>
    <property type="match status" value="1"/>
</dbReference>
<reference evidence="3 4" key="1">
    <citation type="journal article" date="2016" name="Nat. Commun.">
        <title>Thousands of microbial genomes shed light on interconnected biogeochemical processes in an aquifer system.</title>
        <authorList>
            <person name="Anantharaman K."/>
            <person name="Brown C.T."/>
            <person name="Hug L.A."/>
            <person name="Sharon I."/>
            <person name="Castelle C.J."/>
            <person name="Probst A.J."/>
            <person name="Thomas B.C."/>
            <person name="Singh A."/>
            <person name="Wilkins M.J."/>
            <person name="Karaoz U."/>
            <person name="Brodie E.L."/>
            <person name="Williams K.H."/>
            <person name="Hubbard S.S."/>
            <person name="Banfield J.F."/>
        </authorList>
    </citation>
    <scope>NUCLEOTIDE SEQUENCE [LARGE SCALE GENOMIC DNA]</scope>
</reference>
<dbReference type="EMBL" id="MHWE01000010">
    <property type="protein sequence ID" value="OHB04216.1"/>
    <property type="molecule type" value="Genomic_DNA"/>
</dbReference>